<sequence>MISTSNDMNIDTNVSNSNEINLLASSIEKVNVSNVSDPVDATCGPWIKVARRPRRRYSLQQDKLENVNNEKLDLNKNVIVGLDSSFNIGQTYVSSQLNLSNKAGGNINSDSNLVSIPMICDVGISIANVSKDGVFNSLVEKVTPSLIKFNSTLQPKPPDKRSKVKGKGVSIFSEHDSFAKFEVNNSFSVLDNFLNTKKNRSRKDSDSFALEFNSTTTSSKHVVDKNQFVMDVSEDTHNIDPELAFF</sequence>
<proteinExistence type="predicted"/>
<organism evidence="1 2">
    <name type="scientific">Canna indica</name>
    <name type="common">Indian-shot</name>
    <dbReference type="NCBI Taxonomy" id="4628"/>
    <lineage>
        <taxon>Eukaryota</taxon>
        <taxon>Viridiplantae</taxon>
        <taxon>Streptophyta</taxon>
        <taxon>Embryophyta</taxon>
        <taxon>Tracheophyta</taxon>
        <taxon>Spermatophyta</taxon>
        <taxon>Magnoliopsida</taxon>
        <taxon>Liliopsida</taxon>
        <taxon>Zingiberales</taxon>
        <taxon>Cannaceae</taxon>
        <taxon>Canna</taxon>
    </lineage>
</organism>
<dbReference type="Proteomes" id="UP001327560">
    <property type="component" value="Chromosome 3"/>
</dbReference>
<evidence type="ECO:0000313" key="2">
    <source>
        <dbReference type="Proteomes" id="UP001327560"/>
    </source>
</evidence>
<reference evidence="1 2" key="1">
    <citation type="submission" date="2023-10" db="EMBL/GenBank/DDBJ databases">
        <title>Chromosome-scale genome assembly provides insights into flower coloration mechanisms of Canna indica.</title>
        <authorList>
            <person name="Li C."/>
        </authorList>
    </citation>
    <scope>NUCLEOTIDE SEQUENCE [LARGE SCALE GENOMIC DNA]</scope>
    <source>
        <tissue evidence="1">Flower</tissue>
    </source>
</reference>
<keyword evidence="2" id="KW-1185">Reference proteome</keyword>
<accession>A0AAQ3Q8G4</accession>
<name>A0AAQ3Q8G4_9LILI</name>
<gene>
    <name evidence="1" type="ORF">Cni_G10306</name>
</gene>
<dbReference type="AlphaFoldDB" id="A0AAQ3Q8G4"/>
<protein>
    <submittedName>
        <fullName evidence="1">Uncharacterized protein</fullName>
    </submittedName>
</protein>
<dbReference type="EMBL" id="CP136892">
    <property type="protein sequence ID" value="WOL01589.1"/>
    <property type="molecule type" value="Genomic_DNA"/>
</dbReference>
<evidence type="ECO:0000313" key="1">
    <source>
        <dbReference type="EMBL" id="WOL01589.1"/>
    </source>
</evidence>